<dbReference type="GO" id="GO:0016020">
    <property type="term" value="C:membrane"/>
    <property type="evidence" value="ECO:0007669"/>
    <property type="project" value="InterPro"/>
</dbReference>
<proteinExistence type="predicted"/>
<dbReference type="EMBL" id="JAFKCZ010000004">
    <property type="protein sequence ID" value="MBN7796018.1"/>
    <property type="molecule type" value="Genomic_DNA"/>
</dbReference>
<dbReference type="GO" id="GO:0046983">
    <property type="term" value="F:protein dimerization activity"/>
    <property type="evidence" value="ECO:0007669"/>
    <property type="project" value="InterPro"/>
</dbReference>
<gene>
    <name evidence="7" type="ORF">JYP50_05430</name>
</gene>
<dbReference type="Pfam" id="PF07730">
    <property type="entry name" value="HisKA_3"/>
    <property type="match status" value="1"/>
</dbReference>
<feature type="domain" description="Histidine kinase/HSP90-like ATPase" evidence="5">
    <location>
        <begin position="300"/>
        <end position="385"/>
    </location>
</feature>
<keyword evidence="4" id="KW-0472">Membrane</keyword>
<dbReference type="Gene3D" id="3.30.565.10">
    <property type="entry name" value="Histidine kinase-like ATPase, C-terminal domain"/>
    <property type="match status" value="1"/>
</dbReference>
<dbReference type="PANTHER" id="PTHR24421">
    <property type="entry name" value="NITRATE/NITRITE SENSOR PROTEIN NARX-RELATED"/>
    <property type="match status" value="1"/>
</dbReference>
<feature type="transmembrane region" description="Helical" evidence="4">
    <location>
        <begin position="12"/>
        <end position="32"/>
    </location>
</feature>
<feature type="transmembrane region" description="Helical" evidence="4">
    <location>
        <begin position="150"/>
        <end position="167"/>
    </location>
</feature>
<keyword evidence="4" id="KW-0812">Transmembrane</keyword>
<dbReference type="InterPro" id="IPR050482">
    <property type="entry name" value="Sensor_HK_TwoCompSys"/>
</dbReference>
<dbReference type="Proteomes" id="UP000664303">
    <property type="component" value="Unassembled WGS sequence"/>
</dbReference>
<keyword evidence="1" id="KW-0808">Transferase</keyword>
<feature type="transmembrane region" description="Helical" evidence="4">
    <location>
        <begin position="83"/>
        <end position="111"/>
    </location>
</feature>
<accession>A0A939DD60</accession>
<sequence length="387" mass="42699">MHAHPPSVFHQINFILSLAVWTVIVGLTVNAWKSPDSPLSPVAGWSATSFLLSLVALALVLAFLVAHEYWLHKQRRHSLARHLCAWAGLACVSLLLAYHTLLYSVLFVIYLPRMVEHFPLRGCLALAVLPILTDGALEHMAGYPFAMVDAVLYILMSLFVVVFGFALKSERLEKETSRRLLSELKATQSLLGSTAKRDERLRIARDLHDSIGHHLTALSLQLEVASHSTDTGAVGQHVALAQRITRLLLSDVRATVGDFRSASDTGLRPALEQLLQGVSDLEVELDFPDKLHIDDARYAETLLRCVQEALTNTRRHARARRLRIALDSSGEALRLTCSDDGRGNAQLRPGFGLTGMRERVEARGGELRIDSGPGGTELQILLPRKDA</sequence>
<evidence type="ECO:0000256" key="1">
    <source>
        <dbReference type="ARBA" id="ARBA00022679"/>
    </source>
</evidence>
<keyword evidence="3" id="KW-0902">Two-component regulatory system</keyword>
<protein>
    <submittedName>
        <fullName evidence="7">Sensor histidine kinase</fullName>
    </submittedName>
</protein>
<dbReference type="InterPro" id="IPR003594">
    <property type="entry name" value="HATPase_dom"/>
</dbReference>
<evidence type="ECO:0000256" key="4">
    <source>
        <dbReference type="SAM" id="Phobius"/>
    </source>
</evidence>
<name>A0A939DD60_9GAMM</name>
<evidence type="ECO:0000256" key="2">
    <source>
        <dbReference type="ARBA" id="ARBA00022777"/>
    </source>
</evidence>
<keyword evidence="4" id="KW-1133">Transmembrane helix</keyword>
<evidence type="ECO:0000256" key="3">
    <source>
        <dbReference type="ARBA" id="ARBA00023012"/>
    </source>
</evidence>
<evidence type="ECO:0000259" key="6">
    <source>
        <dbReference type="Pfam" id="PF07730"/>
    </source>
</evidence>
<dbReference type="RefSeq" id="WP_206559468.1">
    <property type="nucleotide sequence ID" value="NZ_JAFKCZ010000004.1"/>
</dbReference>
<dbReference type="Gene3D" id="1.20.5.1930">
    <property type="match status" value="1"/>
</dbReference>
<dbReference type="InterPro" id="IPR011712">
    <property type="entry name" value="Sig_transdc_His_kin_sub3_dim/P"/>
</dbReference>
<keyword evidence="2 7" id="KW-0418">Kinase</keyword>
<evidence type="ECO:0000259" key="5">
    <source>
        <dbReference type="Pfam" id="PF02518"/>
    </source>
</evidence>
<dbReference type="CDD" id="cd16917">
    <property type="entry name" value="HATPase_UhpB-NarQ-NarX-like"/>
    <property type="match status" value="1"/>
</dbReference>
<reference evidence="7" key="1">
    <citation type="submission" date="2021-02" db="EMBL/GenBank/DDBJ databases">
        <title>PHA producing bacteria isolated from coastal sediment in Guangdong, Shenzhen.</title>
        <authorList>
            <person name="Zheng W."/>
            <person name="Yu S."/>
            <person name="Huang Y."/>
        </authorList>
    </citation>
    <scope>NUCLEOTIDE SEQUENCE</scope>
    <source>
        <strain evidence="7">TN14-10</strain>
    </source>
</reference>
<dbReference type="Pfam" id="PF02518">
    <property type="entry name" value="HATPase_c"/>
    <property type="match status" value="1"/>
</dbReference>
<feature type="transmembrane region" description="Helical" evidence="4">
    <location>
        <begin position="44"/>
        <end position="71"/>
    </location>
</feature>
<organism evidence="7 8">
    <name type="scientific">Parahaliea mediterranea</name>
    <dbReference type="NCBI Taxonomy" id="651086"/>
    <lineage>
        <taxon>Bacteria</taxon>
        <taxon>Pseudomonadati</taxon>
        <taxon>Pseudomonadota</taxon>
        <taxon>Gammaproteobacteria</taxon>
        <taxon>Cellvibrionales</taxon>
        <taxon>Halieaceae</taxon>
        <taxon>Parahaliea</taxon>
    </lineage>
</organism>
<evidence type="ECO:0000313" key="8">
    <source>
        <dbReference type="Proteomes" id="UP000664303"/>
    </source>
</evidence>
<evidence type="ECO:0000313" key="7">
    <source>
        <dbReference type="EMBL" id="MBN7796018.1"/>
    </source>
</evidence>
<feature type="domain" description="Signal transduction histidine kinase subgroup 3 dimerisation and phosphoacceptor" evidence="6">
    <location>
        <begin position="199"/>
        <end position="262"/>
    </location>
</feature>
<dbReference type="PANTHER" id="PTHR24421:SF59">
    <property type="entry name" value="OXYGEN SENSOR HISTIDINE KINASE NREB"/>
    <property type="match status" value="1"/>
</dbReference>
<dbReference type="SUPFAM" id="SSF55874">
    <property type="entry name" value="ATPase domain of HSP90 chaperone/DNA topoisomerase II/histidine kinase"/>
    <property type="match status" value="1"/>
</dbReference>
<keyword evidence="8" id="KW-1185">Reference proteome</keyword>
<dbReference type="GO" id="GO:0000155">
    <property type="term" value="F:phosphorelay sensor kinase activity"/>
    <property type="evidence" value="ECO:0007669"/>
    <property type="project" value="InterPro"/>
</dbReference>
<dbReference type="InterPro" id="IPR036890">
    <property type="entry name" value="HATPase_C_sf"/>
</dbReference>
<comment type="caution">
    <text evidence="7">The sequence shown here is derived from an EMBL/GenBank/DDBJ whole genome shotgun (WGS) entry which is preliminary data.</text>
</comment>
<dbReference type="AlphaFoldDB" id="A0A939DD60"/>